<name>A0A8S5S1J7_9CAUD</name>
<evidence type="ECO:0000313" key="1">
    <source>
        <dbReference type="EMBL" id="DAF44809.1"/>
    </source>
</evidence>
<dbReference type="EMBL" id="BK032511">
    <property type="protein sequence ID" value="DAF44809.1"/>
    <property type="molecule type" value="Genomic_DNA"/>
</dbReference>
<protein>
    <submittedName>
        <fullName evidence="1">Uncharacterized protein</fullName>
    </submittedName>
</protein>
<proteinExistence type="predicted"/>
<accession>A0A8S5S1J7</accession>
<sequence>MEKRKLLAQMSFCRGLLYYFDMITDRENERIHKRILKWQEKNNVKISSSQMDSVDITYNDTPES</sequence>
<organism evidence="1">
    <name type="scientific">Podoviridae sp. ct8Lf7</name>
    <dbReference type="NCBI Taxonomy" id="2827723"/>
    <lineage>
        <taxon>Viruses</taxon>
        <taxon>Duplodnaviria</taxon>
        <taxon>Heunggongvirae</taxon>
        <taxon>Uroviricota</taxon>
        <taxon>Caudoviricetes</taxon>
    </lineage>
</organism>
<reference evidence="1" key="1">
    <citation type="journal article" date="2021" name="Proc. Natl. Acad. Sci. U.S.A.">
        <title>A Catalog of Tens of Thousands of Viruses from Human Metagenomes Reveals Hidden Associations with Chronic Diseases.</title>
        <authorList>
            <person name="Tisza M.J."/>
            <person name="Buck C.B."/>
        </authorList>
    </citation>
    <scope>NUCLEOTIDE SEQUENCE</scope>
    <source>
        <strain evidence="1">Ct8Lf7</strain>
    </source>
</reference>